<organism evidence="2">
    <name type="scientific">Zeugodacus cucurbitae</name>
    <name type="common">Melon fruit fly</name>
    <name type="synonym">Bactrocera cucurbitae</name>
    <dbReference type="NCBI Taxonomy" id="28588"/>
    <lineage>
        <taxon>Eukaryota</taxon>
        <taxon>Metazoa</taxon>
        <taxon>Ecdysozoa</taxon>
        <taxon>Arthropoda</taxon>
        <taxon>Hexapoda</taxon>
        <taxon>Insecta</taxon>
        <taxon>Pterygota</taxon>
        <taxon>Neoptera</taxon>
        <taxon>Endopterygota</taxon>
        <taxon>Diptera</taxon>
        <taxon>Brachycera</taxon>
        <taxon>Muscomorpha</taxon>
        <taxon>Tephritoidea</taxon>
        <taxon>Tephritidae</taxon>
        <taxon>Zeugodacus</taxon>
        <taxon>Zeugodacus</taxon>
    </lineage>
</organism>
<evidence type="ECO:0000256" key="1">
    <source>
        <dbReference type="SAM" id="MobiDB-lite"/>
    </source>
</evidence>
<feature type="compositionally biased region" description="Pro residues" evidence="1">
    <location>
        <begin position="311"/>
        <end position="325"/>
    </location>
</feature>
<feature type="region of interest" description="Disordered" evidence="1">
    <location>
        <begin position="261"/>
        <end position="365"/>
    </location>
</feature>
<gene>
    <name evidence="2" type="ORF">g.35464</name>
</gene>
<reference evidence="2" key="2">
    <citation type="journal article" date="2015" name="Gigascience">
        <title>Reconstructing a comprehensive transcriptome assembly of a white-pupal translocated strain of the pest fruit fly Bactrocera cucurbitae.</title>
        <authorList>
            <person name="Sim S.B."/>
            <person name="Calla B."/>
            <person name="Hall B."/>
            <person name="DeRego T."/>
            <person name="Geib S.M."/>
        </authorList>
    </citation>
    <scope>NUCLEOTIDE SEQUENCE</scope>
</reference>
<evidence type="ECO:0000313" key="2">
    <source>
        <dbReference type="EMBL" id="JAD07556.1"/>
    </source>
</evidence>
<dbReference type="EMBL" id="GBXI01006736">
    <property type="protein sequence ID" value="JAD07556.1"/>
    <property type="molecule type" value="Transcribed_RNA"/>
</dbReference>
<sequence length="365" mass="39748">MRSLSSAGADILTKHSINSLLEQRQDFLTRRNETADELITPLNEPPIAINDFLGFGKSTTNPLLLGTNGDTLSTSMAAYTPLTPSSSQSSASPGTMSANSFDIFQFENVAQNNTPLKVFQRNISFDCSAPLSPSTPTTIYNRSFLNSPLVSDGSNSSSANGLSVDSIPLMYQNNFVGNGIGGCLSNSRSNSPESQNSNQSNVEHNLIDMINLLSVAENNDAQMSLQQQQQLSTQLSQQQLSQLSTQQQQQLQSSLHFEQSLPFGQQQQQQQTQHLPTMPPLPPHVAPATPPLYQTNPLHQHPHVAAQQHIPPLPSPNFPSTPPQNIPFGKRTASRESIRSMAFLNSGPPAYNLNYHTPPDSETTM</sequence>
<accession>A0A0A1X9E0</accession>
<protein>
    <submittedName>
        <fullName evidence="2">Uncharacterized protein</fullName>
    </submittedName>
</protein>
<reference evidence="2" key="1">
    <citation type="submission" date="2014-11" db="EMBL/GenBank/DDBJ databases">
        <authorList>
            <person name="Geib S."/>
        </authorList>
    </citation>
    <scope>NUCLEOTIDE SEQUENCE</scope>
</reference>
<dbReference type="AlphaFoldDB" id="A0A0A1X9E0"/>
<feature type="compositionally biased region" description="Pro residues" evidence="1">
    <location>
        <begin position="277"/>
        <end position="290"/>
    </location>
</feature>
<name>A0A0A1X9E0_ZEUCU</name>
<feature type="compositionally biased region" description="Low complexity" evidence="1">
    <location>
        <begin position="265"/>
        <end position="276"/>
    </location>
</feature>
<proteinExistence type="predicted"/>